<dbReference type="EMBL" id="LNQP01000066">
    <property type="protein sequence ID" value="KSU86788.1"/>
    <property type="molecule type" value="Genomic_DNA"/>
</dbReference>
<sequence length="212" mass="24421">MKVVTFLKRLFIVWTVGTATIPISYLGFGVGIGDSILLSFGTAALTAIFFVFKSARIAYKDPYREELAYIKHQAREARKQLKVISSSRFKLKSIHMWTELSKLYRVGKSIVDMVEKEPARYKSVQPFFTNYLQATVTVIERYVFLLSKPTKSIDVKESIHEAENVIHELSTQYDQLLNSALSQDVLSLDVEMKVLKQHFQNEEEYAPINRMK</sequence>
<organism evidence="2 3">
    <name type="scientific">Priestia veravalensis</name>
    <dbReference type="NCBI Taxonomy" id="1414648"/>
    <lineage>
        <taxon>Bacteria</taxon>
        <taxon>Bacillati</taxon>
        <taxon>Bacillota</taxon>
        <taxon>Bacilli</taxon>
        <taxon>Bacillales</taxon>
        <taxon>Bacillaceae</taxon>
        <taxon>Priestia</taxon>
    </lineage>
</organism>
<evidence type="ECO:0000256" key="1">
    <source>
        <dbReference type="SAM" id="Phobius"/>
    </source>
</evidence>
<protein>
    <submittedName>
        <fullName evidence="2">Phosphatase</fullName>
    </submittedName>
</protein>
<evidence type="ECO:0000313" key="2">
    <source>
        <dbReference type="EMBL" id="KSU86788.1"/>
    </source>
</evidence>
<name>A0A0V8JIA3_9BACI</name>
<keyword evidence="3" id="KW-1185">Reference proteome</keyword>
<reference evidence="2 3" key="1">
    <citation type="submission" date="2015-11" db="EMBL/GenBank/DDBJ databases">
        <title>Bacillus caseinolyticus sp nov.</title>
        <authorList>
            <person name="Dastager S.G."/>
            <person name="Mawlankar R."/>
        </authorList>
    </citation>
    <scope>NUCLEOTIDE SEQUENCE [LARGE SCALE GENOMIC DNA]</scope>
    <source>
        <strain evidence="2 3">SGD-V-76</strain>
    </source>
</reference>
<gene>
    <name evidence="2" type="ORF">AS180_16680</name>
</gene>
<feature type="transmembrane region" description="Helical" evidence="1">
    <location>
        <begin position="36"/>
        <end position="55"/>
    </location>
</feature>
<dbReference type="Proteomes" id="UP000053681">
    <property type="component" value="Unassembled WGS sequence"/>
</dbReference>
<keyword evidence="1" id="KW-1133">Transmembrane helix</keyword>
<dbReference type="AlphaFoldDB" id="A0A0V8JIA3"/>
<keyword evidence="1" id="KW-0812">Transmembrane</keyword>
<keyword evidence="1" id="KW-0472">Membrane</keyword>
<evidence type="ECO:0000313" key="3">
    <source>
        <dbReference type="Proteomes" id="UP000053681"/>
    </source>
</evidence>
<dbReference type="Pfam" id="PF10112">
    <property type="entry name" value="Halogen_Hydrol"/>
    <property type="match status" value="1"/>
</dbReference>
<accession>A0A0V8JIA3</accession>
<proteinExistence type="predicted"/>
<dbReference type="RefSeq" id="WP_025909166.1">
    <property type="nucleotide sequence ID" value="NZ_KQ758681.1"/>
</dbReference>
<dbReference type="InterPro" id="IPR018770">
    <property type="entry name" value="ChloroindolylP_hydrolase"/>
</dbReference>
<feature type="transmembrane region" description="Helical" evidence="1">
    <location>
        <begin position="12"/>
        <end position="30"/>
    </location>
</feature>
<comment type="caution">
    <text evidence="2">The sequence shown here is derived from an EMBL/GenBank/DDBJ whole genome shotgun (WGS) entry which is preliminary data.</text>
</comment>